<dbReference type="PANTHER" id="PTHR14726">
    <property type="entry name" value="JHY PROTEIN HOMOLOG"/>
    <property type="match status" value="1"/>
</dbReference>
<sequence length="286" mass="33985">MLAGSYTDMFRKQKEKNNEKPWYRVYGLKDYRKMQKEVRLGTLGPDLDSDVLKERREKFQRQSDYAKQVMEKNKQDLVHKKPPAFPRPKEENDIMNRRKLAVEYAKSVPKPIIKPQPTEYNNYELASERSPIAKHHRKPGDMVTPSPRLPQKQKEPDLLDIDKLRQRYEEDKQNEALIRRNRSNSLPKGEKFYAVEYAKSVPKPIIKPQPTEYNNYELASERSPIAKHHRKPGDMVTPSPRLPQKQKEMDLLDIDKLRQRYEEDKQNEALIRRNRSNSLPKGEKFY</sequence>
<dbReference type="AlphaFoldDB" id="A0A2C9LJG3"/>
<dbReference type="VEuPathDB" id="VectorBase:BGLB031688"/>
<dbReference type="KEGG" id="bgt:106073578"/>
<protein>
    <submittedName>
        <fullName evidence="2">Uncharacterized protein</fullName>
    </submittedName>
</protein>
<feature type="region of interest" description="Disordered" evidence="1">
    <location>
        <begin position="129"/>
        <end position="157"/>
    </location>
</feature>
<dbReference type="VEuPathDB" id="VectorBase:BGLAX_037275"/>
<evidence type="ECO:0000313" key="2">
    <source>
        <dbReference type="EnsemblMetazoa" id="BGLB031688-PA"/>
    </source>
</evidence>
<feature type="region of interest" description="Disordered" evidence="1">
    <location>
        <begin position="58"/>
        <end position="94"/>
    </location>
</feature>
<feature type="region of interest" description="Disordered" evidence="1">
    <location>
        <begin position="221"/>
        <end position="248"/>
    </location>
</feature>
<dbReference type="STRING" id="6526.A0A2C9LJG3"/>
<proteinExistence type="predicted"/>
<name>A0A2C9LJG3_BIOGL</name>
<evidence type="ECO:0000313" key="3">
    <source>
        <dbReference type="Proteomes" id="UP000076420"/>
    </source>
</evidence>
<dbReference type="Proteomes" id="UP000076420">
    <property type="component" value="Unassembled WGS sequence"/>
</dbReference>
<dbReference type="EnsemblMetazoa" id="BGLB031688-RA">
    <property type="protein sequence ID" value="BGLB031688-PA"/>
    <property type="gene ID" value="BGLB031688"/>
</dbReference>
<dbReference type="PANTHER" id="PTHR14726:SF1">
    <property type="entry name" value="JHY PROTEIN HOMOLOG"/>
    <property type="match status" value="1"/>
</dbReference>
<accession>A0A2C9LJG3</accession>
<dbReference type="GO" id="GO:0035082">
    <property type="term" value="P:axoneme assembly"/>
    <property type="evidence" value="ECO:0007669"/>
    <property type="project" value="TreeGrafter"/>
</dbReference>
<dbReference type="Pfam" id="PF15261">
    <property type="entry name" value="JHY"/>
    <property type="match status" value="1"/>
</dbReference>
<feature type="compositionally biased region" description="Basic and acidic residues" evidence="1">
    <location>
        <begin position="69"/>
        <end position="79"/>
    </location>
</feature>
<organism evidence="2 3">
    <name type="scientific">Biomphalaria glabrata</name>
    <name type="common">Bloodfluke planorb</name>
    <name type="synonym">Freshwater snail</name>
    <dbReference type="NCBI Taxonomy" id="6526"/>
    <lineage>
        <taxon>Eukaryota</taxon>
        <taxon>Metazoa</taxon>
        <taxon>Spiralia</taxon>
        <taxon>Lophotrochozoa</taxon>
        <taxon>Mollusca</taxon>
        <taxon>Gastropoda</taxon>
        <taxon>Heterobranchia</taxon>
        <taxon>Euthyneura</taxon>
        <taxon>Panpulmonata</taxon>
        <taxon>Hygrophila</taxon>
        <taxon>Lymnaeoidea</taxon>
        <taxon>Planorbidae</taxon>
        <taxon>Biomphalaria</taxon>
    </lineage>
</organism>
<evidence type="ECO:0000256" key="1">
    <source>
        <dbReference type="SAM" id="MobiDB-lite"/>
    </source>
</evidence>
<dbReference type="OrthoDB" id="10057281at2759"/>
<reference evidence="2" key="1">
    <citation type="submission" date="2020-05" db="UniProtKB">
        <authorList>
            <consortium name="EnsemblMetazoa"/>
        </authorList>
    </citation>
    <scope>IDENTIFICATION</scope>
    <source>
        <strain evidence="2">BB02</strain>
    </source>
</reference>
<feature type="compositionally biased region" description="Basic and acidic residues" evidence="1">
    <location>
        <begin position="262"/>
        <end position="271"/>
    </location>
</feature>
<feature type="region of interest" description="Disordered" evidence="1">
    <location>
        <begin position="262"/>
        <end position="286"/>
    </location>
</feature>
<gene>
    <name evidence="2" type="primary">106073578</name>
</gene>
<dbReference type="InterPro" id="IPR027968">
    <property type="entry name" value="JHY"/>
</dbReference>